<sequence length="396" mass="44458">MSHMNQAIETISQTLVSDLDAQLEAVFLFGSQAAGSYQTAVSDSNLLLITAPEADIHAIHDSFQPLWQTHQALLKRAPLVATRRALQRHLQFNPSFALHLLQHGKQIAGLSMPSDLFRSNVNPYEVYAHLCSQLLDASAALSQNNQSPADAQLNQLARQISSKPIAQTETAVSQFNTVSKAVTAVIAQLPITKAWHEAAQSGPTSPNIPGLQAIYTENDKNIFVFDHLPPERIRQINWQQLAQHLPQANGSLHITTVAQFCLMALYEKALDLRFNKYVHKWGLHFLARLSPSAHQILRHAARFSSHILLDALPNTYLTSASDDENLHKIIHDVQNRMLNIQLENELLFRLNLIPEKFTPPEPLPEPDTPSKERLTAIFQLLEWWADFYQTVLQADP</sequence>
<protein>
    <submittedName>
        <fullName evidence="1">Uncharacterized protein</fullName>
    </submittedName>
</protein>
<dbReference type="AlphaFoldDB" id="A0A3B0UVZ4"/>
<gene>
    <name evidence="1" type="ORF">MNBD_CHLOROFLEXI01-533</name>
</gene>
<evidence type="ECO:0000313" key="1">
    <source>
        <dbReference type="EMBL" id="VAW35325.1"/>
    </source>
</evidence>
<accession>A0A3B0UVZ4</accession>
<reference evidence="1" key="1">
    <citation type="submission" date="2018-06" db="EMBL/GenBank/DDBJ databases">
        <authorList>
            <person name="Zhirakovskaya E."/>
        </authorList>
    </citation>
    <scope>NUCLEOTIDE SEQUENCE</scope>
</reference>
<organism evidence="1">
    <name type="scientific">hydrothermal vent metagenome</name>
    <dbReference type="NCBI Taxonomy" id="652676"/>
    <lineage>
        <taxon>unclassified sequences</taxon>
        <taxon>metagenomes</taxon>
        <taxon>ecological metagenomes</taxon>
    </lineage>
</organism>
<proteinExistence type="predicted"/>
<name>A0A3B0UVZ4_9ZZZZ</name>
<dbReference type="EMBL" id="UOEU01000579">
    <property type="protein sequence ID" value="VAW35325.1"/>
    <property type="molecule type" value="Genomic_DNA"/>
</dbReference>